<dbReference type="Gene3D" id="3.90.215.10">
    <property type="entry name" value="Gamma Fibrinogen, chain A, domain 1"/>
    <property type="match status" value="1"/>
</dbReference>
<keyword evidence="3" id="KW-1015">Disulfide bond</keyword>
<dbReference type="EMBL" id="CAUEEQ010001113">
    <property type="protein sequence ID" value="CAJ0918864.1"/>
    <property type="molecule type" value="Genomic_DNA"/>
</dbReference>
<keyword evidence="2" id="KW-0964">Secreted</keyword>
<organism evidence="7 8">
    <name type="scientific">Ranitomeya imitator</name>
    <name type="common">mimic poison frog</name>
    <dbReference type="NCBI Taxonomy" id="111125"/>
    <lineage>
        <taxon>Eukaryota</taxon>
        <taxon>Metazoa</taxon>
        <taxon>Chordata</taxon>
        <taxon>Craniata</taxon>
        <taxon>Vertebrata</taxon>
        <taxon>Euteleostomi</taxon>
        <taxon>Amphibia</taxon>
        <taxon>Batrachia</taxon>
        <taxon>Anura</taxon>
        <taxon>Neobatrachia</taxon>
        <taxon>Hyloidea</taxon>
        <taxon>Dendrobatidae</taxon>
        <taxon>Dendrobatinae</taxon>
        <taxon>Ranitomeya</taxon>
    </lineage>
</organism>
<feature type="region of interest" description="Disordered" evidence="5">
    <location>
        <begin position="119"/>
        <end position="190"/>
    </location>
</feature>
<dbReference type="InterPro" id="IPR002181">
    <property type="entry name" value="Fibrinogen_a/b/g_C_dom"/>
</dbReference>
<evidence type="ECO:0000256" key="4">
    <source>
        <dbReference type="ARBA" id="ARBA00023180"/>
    </source>
</evidence>
<comment type="subcellular location">
    <subcellularLocation>
        <location evidence="1">Secreted</location>
    </subcellularLocation>
</comment>
<dbReference type="InterPro" id="IPR014716">
    <property type="entry name" value="Fibrinogen_a/b/g_C_1"/>
</dbReference>
<proteinExistence type="predicted"/>
<evidence type="ECO:0000256" key="1">
    <source>
        <dbReference type="ARBA" id="ARBA00004613"/>
    </source>
</evidence>
<evidence type="ECO:0000256" key="3">
    <source>
        <dbReference type="ARBA" id="ARBA00023157"/>
    </source>
</evidence>
<dbReference type="InterPro" id="IPR036056">
    <property type="entry name" value="Fibrinogen-like_C"/>
</dbReference>
<evidence type="ECO:0000256" key="2">
    <source>
        <dbReference type="ARBA" id="ARBA00022525"/>
    </source>
</evidence>
<feature type="region of interest" description="Disordered" evidence="5">
    <location>
        <begin position="63"/>
        <end position="107"/>
    </location>
</feature>
<dbReference type="Pfam" id="PF00147">
    <property type="entry name" value="Fibrinogen_C"/>
    <property type="match status" value="1"/>
</dbReference>
<feature type="compositionally biased region" description="Basic and acidic residues" evidence="5">
    <location>
        <begin position="145"/>
        <end position="170"/>
    </location>
</feature>
<evidence type="ECO:0000256" key="5">
    <source>
        <dbReference type="SAM" id="MobiDB-lite"/>
    </source>
</evidence>
<feature type="region of interest" description="Disordered" evidence="5">
    <location>
        <begin position="428"/>
        <end position="472"/>
    </location>
</feature>
<reference evidence="7" key="1">
    <citation type="submission" date="2023-07" db="EMBL/GenBank/DDBJ databases">
        <authorList>
            <person name="Stuckert A."/>
        </authorList>
    </citation>
    <scope>NUCLEOTIDE SEQUENCE</scope>
</reference>
<dbReference type="InterPro" id="IPR037579">
    <property type="entry name" value="FIB_ANG-like"/>
</dbReference>
<keyword evidence="8" id="KW-1185">Reference proteome</keyword>
<keyword evidence="4" id="KW-0325">Glycoprotein</keyword>
<comment type="caution">
    <text evidence="7">The sequence shown here is derived from an EMBL/GenBank/DDBJ whole genome shotgun (WGS) entry which is preliminary data.</text>
</comment>
<dbReference type="PANTHER" id="PTHR47221">
    <property type="entry name" value="FIBRINOGEN ALPHA CHAIN"/>
    <property type="match status" value="1"/>
</dbReference>
<name>A0ABN9KT84_9NEOB</name>
<accession>A0ABN9KT84</accession>
<dbReference type="Proteomes" id="UP001176940">
    <property type="component" value="Unassembled WGS sequence"/>
</dbReference>
<evidence type="ECO:0000313" key="8">
    <source>
        <dbReference type="Proteomes" id="UP001176940"/>
    </source>
</evidence>
<evidence type="ECO:0000313" key="7">
    <source>
        <dbReference type="EMBL" id="CAJ0918864.1"/>
    </source>
</evidence>
<gene>
    <name evidence="7" type="ORF">RIMI_LOCUS882536</name>
</gene>
<sequence length="688" mass="78306">MRLQDAFLFEKRLVEFALSLWPEAPRFRMRSESLGRGIFVATGQIGRSNEALNHIPHDKIWFDSGPKLSSEGTSERASPDSGGKDKGKLDHRERPWGEMDREENSDWRSRLNLSRPVLEDSDRASCDPLATTEGCRGNRSSTDTRVWDTRVRSATDRDRGEAQPEAEQQREQNQGHNAEHSLLNTQTRDRRERELFGQKLSLGRMEKLYWTLSVLLISLVPSSYGTNVDFQSRKASSKRVTRSVDSTDADDGKRCGYTFMVPQQRITGPICVNTKGPGPNKEQVTRMDLENLKDALAKQRTEMELLQVVVDVDGNVVNEVKLLRKESRNMNSRVTQLYMQLLHEIIRKRDNSLEVSHLENKILNVTAEMLKAATRYKELEIRYASLVDLVNNQSADISLLEEQCMRVFSRRDPHGSPPLVQVVPQHIPNSHQYTPGLGGSNEIQRDTGYPKVRDSRQPPQAPAPTDSPFRVPPVTIINEGPFRDCKHAKDSGFPSSGIYLIKPKNANSHMQLWCENSLDPGGWAVIQRRTDGSANFFRNWDTYKKGFGNIDSEYWLGLENIYQLTNQDNYKLLIELEDWNNKKVYAEYSSFRLEPDTDFYRFTTGNVSRERWRFHGLAQRQAVYHTGQGQRYVTVHTSIKEDGGTTPAHMPISTECGTEAVCTGVSTRTASTGQNTGADRILSKRYKC</sequence>
<dbReference type="PROSITE" id="PS51406">
    <property type="entry name" value="FIBRINOGEN_C_2"/>
    <property type="match status" value="1"/>
</dbReference>
<evidence type="ECO:0000259" key="6">
    <source>
        <dbReference type="PROSITE" id="PS51406"/>
    </source>
</evidence>
<dbReference type="PANTHER" id="PTHR47221:SF5">
    <property type="entry name" value="FIBRINOGEN C-TERMINAL DOMAIN-CONTAINING PROTEIN"/>
    <property type="match status" value="1"/>
</dbReference>
<feature type="compositionally biased region" description="Basic and acidic residues" evidence="5">
    <location>
        <begin position="73"/>
        <end position="107"/>
    </location>
</feature>
<feature type="domain" description="Fibrinogen C-terminal" evidence="6">
    <location>
        <begin position="476"/>
        <end position="606"/>
    </location>
</feature>
<protein>
    <recommendedName>
        <fullName evidence="6">Fibrinogen C-terminal domain-containing protein</fullName>
    </recommendedName>
</protein>
<dbReference type="SUPFAM" id="SSF56496">
    <property type="entry name" value="Fibrinogen C-terminal domain-like"/>
    <property type="match status" value="1"/>
</dbReference>
<dbReference type="SMART" id="SM00186">
    <property type="entry name" value="FBG"/>
    <property type="match status" value="1"/>
</dbReference>